<dbReference type="InterPro" id="IPR000620">
    <property type="entry name" value="EamA_dom"/>
</dbReference>
<dbReference type="InterPro" id="IPR037185">
    <property type="entry name" value="EmrE-like"/>
</dbReference>
<feature type="transmembrane region" description="Helical" evidence="7">
    <location>
        <begin position="121"/>
        <end position="140"/>
    </location>
</feature>
<comment type="similarity">
    <text evidence="2">Belongs to the EamA transporter family.</text>
</comment>
<dbReference type="RefSeq" id="WP_213099689.1">
    <property type="nucleotide sequence ID" value="NZ_JAGYPH010000004.1"/>
</dbReference>
<keyword evidence="3" id="KW-1003">Cell membrane</keyword>
<keyword evidence="6 7" id="KW-0472">Membrane</keyword>
<evidence type="ECO:0000256" key="7">
    <source>
        <dbReference type="SAM" id="Phobius"/>
    </source>
</evidence>
<comment type="subcellular location">
    <subcellularLocation>
        <location evidence="1">Cell membrane</location>
        <topology evidence="1">Multi-pass membrane protein</topology>
    </subcellularLocation>
</comment>
<keyword evidence="5 7" id="KW-1133">Transmembrane helix</keyword>
<comment type="caution">
    <text evidence="9">The sequence shown here is derived from an EMBL/GenBank/DDBJ whole genome shotgun (WGS) entry which is preliminary data.</text>
</comment>
<feature type="domain" description="EamA" evidence="8">
    <location>
        <begin position="5"/>
        <end position="136"/>
    </location>
</feature>
<feature type="domain" description="EamA" evidence="8">
    <location>
        <begin position="152"/>
        <end position="282"/>
    </location>
</feature>
<keyword evidence="4 7" id="KW-0812">Transmembrane</keyword>
<evidence type="ECO:0000259" key="8">
    <source>
        <dbReference type="Pfam" id="PF00892"/>
    </source>
</evidence>
<feature type="transmembrane region" description="Helical" evidence="7">
    <location>
        <begin position="37"/>
        <end position="55"/>
    </location>
</feature>
<evidence type="ECO:0000256" key="2">
    <source>
        <dbReference type="ARBA" id="ARBA00007362"/>
    </source>
</evidence>
<dbReference type="PANTHER" id="PTHR42920:SF5">
    <property type="entry name" value="EAMA DOMAIN-CONTAINING PROTEIN"/>
    <property type="match status" value="1"/>
</dbReference>
<protein>
    <submittedName>
        <fullName evidence="9">EamA family transporter</fullName>
    </submittedName>
</protein>
<dbReference type="AlphaFoldDB" id="A0A942US53"/>
<dbReference type="PANTHER" id="PTHR42920">
    <property type="entry name" value="OS03G0707200 PROTEIN-RELATED"/>
    <property type="match status" value="1"/>
</dbReference>
<feature type="transmembrane region" description="Helical" evidence="7">
    <location>
        <begin position="245"/>
        <end position="262"/>
    </location>
</feature>
<accession>A0A942US53</accession>
<feature type="transmembrane region" description="Helical" evidence="7">
    <location>
        <begin position="91"/>
        <end position="114"/>
    </location>
</feature>
<feature type="transmembrane region" description="Helical" evidence="7">
    <location>
        <begin position="152"/>
        <end position="171"/>
    </location>
</feature>
<sequence>MHQLKYLLFILVGASSYGISASMIKRTIGAGFSAQESMGGQYLFGFLMLAVIFLFTKKTKMTIKQSIELLLVGMVVSLTSIFYALCLRSVPASLAVVLLFQFTWIGILIEAIYLKKRPSRAKLIAILLLWIGTLLSGGIGSQSFEWSQNIEGIVFGLLSAISFAIFFFISGKVGAEIPAIQRSTVISAGGLLLVFFTITPLQIMHETVEHGLWEYGILQGIFGIILPVVFFALGTPKIDSGTATIAGAAELPAAIFAAMLILGESISIYQTVGIVIIIIGVAVPQINLLDMKGKWRLLRG</sequence>
<evidence type="ECO:0000256" key="3">
    <source>
        <dbReference type="ARBA" id="ARBA00022475"/>
    </source>
</evidence>
<evidence type="ECO:0000256" key="5">
    <source>
        <dbReference type="ARBA" id="ARBA00022989"/>
    </source>
</evidence>
<dbReference type="EMBL" id="JAGYPN010000004">
    <property type="protein sequence ID" value="MBS4224642.1"/>
    <property type="molecule type" value="Genomic_DNA"/>
</dbReference>
<feature type="transmembrane region" description="Helical" evidence="7">
    <location>
        <begin position="215"/>
        <end position="233"/>
    </location>
</feature>
<feature type="transmembrane region" description="Helical" evidence="7">
    <location>
        <begin position="183"/>
        <end position="203"/>
    </location>
</feature>
<name>A0A942US53_9BACI</name>
<keyword evidence="10" id="KW-1185">Reference proteome</keyword>
<evidence type="ECO:0000313" key="9">
    <source>
        <dbReference type="EMBL" id="MBS4224642.1"/>
    </source>
</evidence>
<gene>
    <name evidence="9" type="ORF">KHA91_18180</name>
</gene>
<reference evidence="9 10" key="1">
    <citation type="submission" date="2021-05" db="EMBL/GenBank/DDBJ databases">
        <title>Novel Bacillus species.</title>
        <authorList>
            <person name="Liu G."/>
        </authorList>
    </citation>
    <scope>NUCLEOTIDE SEQUENCE [LARGE SCALE GENOMIC DNA]</scope>
    <source>
        <strain evidence="9 10">FJAT-49682</strain>
    </source>
</reference>
<dbReference type="Pfam" id="PF00892">
    <property type="entry name" value="EamA"/>
    <property type="match status" value="2"/>
</dbReference>
<evidence type="ECO:0000256" key="1">
    <source>
        <dbReference type="ARBA" id="ARBA00004651"/>
    </source>
</evidence>
<dbReference type="GO" id="GO:0005886">
    <property type="term" value="C:plasma membrane"/>
    <property type="evidence" value="ECO:0007669"/>
    <property type="project" value="UniProtKB-SubCell"/>
</dbReference>
<proteinExistence type="inferred from homology"/>
<evidence type="ECO:0000256" key="4">
    <source>
        <dbReference type="ARBA" id="ARBA00022692"/>
    </source>
</evidence>
<feature type="transmembrane region" description="Helical" evidence="7">
    <location>
        <begin position="268"/>
        <end position="289"/>
    </location>
</feature>
<evidence type="ECO:0000256" key="6">
    <source>
        <dbReference type="ARBA" id="ARBA00023136"/>
    </source>
</evidence>
<dbReference type="SUPFAM" id="SSF103481">
    <property type="entry name" value="Multidrug resistance efflux transporter EmrE"/>
    <property type="match status" value="2"/>
</dbReference>
<dbReference type="Proteomes" id="UP000676456">
    <property type="component" value="Unassembled WGS sequence"/>
</dbReference>
<evidence type="ECO:0000313" key="10">
    <source>
        <dbReference type="Proteomes" id="UP000676456"/>
    </source>
</evidence>
<feature type="transmembrane region" description="Helical" evidence="7">
    <location>
        <begin position="67"/>
        <end position="85"/>
    </location>
</feature>
<dbReference type="InterPro" id="IPR051258">
    <property type="entry name" value="Diverse_Substrate_Transporter"/>
</dbReference>
<organism evidence="9 10">
    <name type="scientific">Lederbergia citrea</name>
    <dbReference type="NCBI Taxonomy" id="2833581"/>
    <lineage>
        <taxon>Bacteria</taxon>
        <taxon>Bacillati</taxon>
        <taxon>Bacillota</taxon>
        <taxon>Bacilli</taxon>
        <taxon>Bacillales</taxon>
        <taxon>Bacillaceae</taxon>
        <taxon>Lederbergia</taxon>
    </lineage>
</organism>